<organism evidence="4 5">
    <name type="scientific">Brevibacillus fortis</name>
    <dbReference type="NCBI Taxonomy" id="2126352"/>
    <lineage>
        <taxon>Bacteria</taxon>
        <taxon>Bacillati</taxon>
        <taxon>Bacillota</taxon>
        <taxon>Bacilli</taxon>
        <taxon>Bacillales</taxon>
        <taxon>Paenibacillaceae</taxon>
        <taxon>Brevibacillus</taxon>
    </lineage>
</organism>
<reference evidence="4 5" key="1">
    <citation type="submission" date="2018-03" db="EMBL/GenBank/DDBJ databases">
        <title>Brevisbacillus phylogenomics.</title>
        <authorList>
            <person name="Dunlap C."/>
        </authorList>
    </citation>
    <scope>NUCLEOTIDE SEQUENCE [LARGE SCALE GENOMIC DNA]</scope>
    <source>
        <strain evidence="4 5">NRRL NRS-1210</strain>
    </source>
</reference>
<name>A0A2P7VDL4_9BACL</name>
<comment type="caution">
    <text evidence="4">The sequence shown here is derived from an EMBL/GenBank/DDBJ whole genome shotgun (WGS) entry which is preliminary data.</text>
</comment>
<comment type="similarity">
    <text evidence="1">Belongs to the bacterial solute-binding protein 8 family.</text>
</comment>
<evidence type="ECO:0000313" key="5">
    <source>
        <dbReference type="Proteomes" id="UP000240419"/>
    </source>
</evidence>
<dbReference type="PROSITE" id="PS51257">
    <property type="entry name" value="PROKAR_LIPOPROTEIN"/>
    <property type="match status" value="1"/>
</dbReference>
<evidence type="ECO:0000256" key="1">
    <source>
        <dbReference type="ARBA" id="ARBA00008814"/>
    </source>
</evidence>
<dbReference type="EMBL" id="PXZM01000012">
    <property type="protein sequence ID" value="PSJ97315.1"/>
    <property type="molecule type" value="Genomic_DNA"/>
</dbReference>
<accession>A0A2P7VDL4</accession>
<dbReference type="PANTHER" id="PTHR30535:SF34">
    <property type="entry name" value="MOLYBDATE-BINDING PROTEIN MOLA"/>
    <property type="match status" value="1"/>
</dbReference>
<dbReference type="OrthoDB" id="9793175at2"/>
<dbReference type="Gene3D" id="3.40.50.1980">
    <property type="entry name" value="Nitrogenase molybdenum iron protein domain"/>
    <property type="match status" value="2"/>
</dbReference>
<dbReference type="InterPro" id="IPR050902">
    <property type="entry name" value="ABC_Transporter_SBP"/>
</dbReference>
<dbReference type="PROSITE" id="PS50983">
    <property type="entry name" value="FE_B12_PBP"/>
    <property type="match status" value="1"/>
</dbReference>
<evidence type="ECO:0000313" key="4">
    <source>
        <dbReference type="EMBL" id="PSJ97315.1"/>
    </source>
</evidence>
<keyword evidence="2" id="KW-0732">Signal</keyword>
<dbReference type="RefSeq" id="WP_106838575.1">
    <property type="nucleotide sequence ID" value="NZ_JBCNIW010000019.1"/>
</dbReference>
<feature type="chain" id="PRO_5039255900" description="Fe/B12 periplasmic-binding domain-containing protein" evidence="2">
    <location>
        <begin position="19"/>
        <end position="370"/>
    </location>
</feature>
<dbReference type="Pfam" id="PF01497">
    <property type="entry name" value="Peripla_BP_2"/>
    <property type="match status" value="1"/>
</dbReference>
<gene>
    <name evidence="4" type="ORF">C7R93_09350</name>
</gene>
<protein>
    <recommendedName>
        <fullName evidence="3">Fe/B12 periplasmic-binding domain-containing protein</fullName>
    </recommendedName>
</protein>
<sequence length="370" mass="41681">MRKVVVTSLIGIAALTIAGCQSTDNSQKDKETKNDGTSAVTIVDGRGKEVVLEDGYAKNFVLFPNEGTEMFSITQSVEPFLGMRKSDQDSNIAGGVVAKYYPEILKVNSNIMDAEGDAPNVEEILKLAPDVVYQWTSAEAKIKPLEDVGIDVVALNWGTYKDDVERYTLYGQAIGKQDRVKEVLAHHDKAKQAVLSVTEKLTEADRQNHVFVSHVKENQMNVWGTELPHTPVHKVENVAFTKGKITTNDADINAETLLQWDPDMIVIGEWAKDITPDYFFNHPVLKNLTAVKEKRVYKSPTSSLLDNPGISWYFYAVLSHPDKFKGFDMRQQVREDYKMLYNIDVTEQDIDQILNVAENKHSKSFELFMQ</sequence>
<proteinExistence type="inferred from homology"/>
<evidence type="ECO:0000256" key="2">
    <source>
        <dbReference type="SAM" id="SignalP"/>
    </source>
</evidence>
<dbReference type="AlphaFoldDB" id="A0A2P7VDL4"/>
<dbReference type="PANTHER" id="PTHR30535">
    <property type="entry name" value="VITAMIN B12-BINDING PROTEIN"/>
    <property type="match status" value="1"/>
</dbReference>
<feature type="domain" description="Fe/B12 periplasmic-binding" evidence="3">
    <location>
        <begin position="59"/>
        <end position="328"/>
    </location>
</feature>
<evidence type="ECO:0000259" key="3">
    <source>
        <dbReference type="PROSITE" id="PS50983"/>
    </source>
</evidence>
<dbReference type="Proteomes" id="UP000240419">
    <property type="component" value="Unassembled WGS sequence"/>
</dbReference>
<keyword evidence="5" id="KW-1185">Reference proteome</keyword>
<dbReference type="SUPFAM" id="SSF53807">
    <property type="entry name" value="Helical backbone' metal receptor"/>
    <property type="match status" value="1"/>
</dbReference>
<dbReference type="InterPro" id="IPR002491">
    <property type="entry name" value="ABC_transptr_periplasmic_BD"/>
</dbReference>
<feature type="signal peptide" evidence="2">
    <location>
        <begin position="1"/>
        <end position="18"/>
    </location>
</feature>